<evidence type="ECO:0000256" key="1">
    <source>
        <dbReference type="SAM" id="MobiDB-lite"/>
    </source>
</evidence>
<accession>A0A1N7EEP7</accession>
<proteinExistence type="predicted"/>
<keyword evidence="3" id="KW-1185">Reference proteome</keyword>
<name>A0A1N7EEP7_9EURY</name>
<dbReference type="Proteomes" id="UP000185936">
    <property type="component" value="Unassembled WGS sequence"/>
</dbReference>
<dbReference type="EMBL" id="FTNR01000004">
    <property type="protein sequence ID" value="SIR86571.1"/>
    <property type="molecule type" value="Genomic_DNA"/>
</dbReference>
<feature type="compositionally biased region" description="Polar residues" evidence="1">
    <location>
        <begin position="147"/>
        <end position="163"/>
    </location>
</feature>
<feature type="region of interest" description="Disordered" evidence="1">
    <location>
        <begin position="68"/>
        <end position="218"/>
    </location>
</feature>
<protein>
    <recommendedName>
        <fullName evidence="4">Ribbon-helix-helix protein, copG family</fullName>
    </recommendedName>
</protein>
<gene>
    <name evidence="2" type="ORF">SAMN05421752_10423</name>
</gene>
<feature type="compositionally biased region" description="Basic and acidic residues" evidence="1">
    <location>
        <begin position="177"/>
        <end position="195"/>
    </location>
</feature>
<evidence type="ECO:0000313" key="3">
    <source>
        <dbReference type="Proteomes" id="UP000185936"/>
    </source>
</evidence>
<evidence type="ECO:0000313" key="2">
    <source>
        <dbReference type="EMBL" id="SIR86571.1"/>
    </source>
</evidence>
<evidence type="ECO:0008006" key="4">
    <source>
        <dbReference type="Google" id="ProtNLM"/>
    </source>
</evidence>
<dbReference type="AlphaFoldDB" id="A0A1N7EEP7"/>
<reference evidence="3" key="1">
    <citation type="submission" date="2017-01" db="EMBL/GenBank/DDBJ databases">
        <authorList>
            <person name="Varghese N."/>
            <person name="Submissions S."/>
        </authorList>
    </citation>
    <scope>NUCLEOTIDE SEQUENCE [LARGE SCALE GENOMIC DNA]</scope>
    <source>
        <strain evidence="3">type strain: HArc-</strain>
    </source>
</reference>
<dbReference type="STRING" id="308853.SAMN05421752_10423"/>
<feature type="compositionally biased region" description="Basic and acidic residues" evidence="1">
    <location>
        <begin position="125"/>
        <end position="141"/>
    </location>
</feature>
<dbReference type="OrthoDB" id="189973at2157"/>
<dbReference type="RefSeq" id="WP_076608459.1">
    <property type="nucleotide sequence ID" value="NZ_FTNR01000004.1"/>
</dbReference>
<sequence length="364" mass="39637">MRALSIELEDELVDTLEAERERFGFESRQAYVRWIIEHRGSITAESNETTASLEAARDRIATLEQRLAVATDREPTAASETQPGDDRCSLDPDTQTPSSAHADCGVDQAPTTGADDAPQAASSESRTDGDGWTRPKSDPSVEVRGSPRTTISSEGTPSGSATKTDGERADSPTAVDESGRDSSKEPSAAREKSEPTQDSSPGMHVPQLSPERIVRIPGDPVSEDADVLETVEFDRVDELSRRAVATTRKRLNREVQTGLEYASSTRLPGNGVQPGEDLADLEALSLPGRSTETVEKRRHAVGRALAYVRDERRARRSDFVDALYTECPAGYETADGWWRCIKAGLKQVDCVDGGDGTRVWRYEG</sequence>
<organism evidence="2 3">
    <name type="scientific">Natronorubrum thiooxidans</name>
    <dbReference type="NCBI Taxonomy" id="308853"/>
    <lineage>
        <taxon>Archaea</taxon>
        <taxon>Methanobacteriati</taxon>
        <taxon>Methanobacteriota</taxon>
        <taxon>Stenosarchaea group</taxon>
        <taxon>Halobacteria</taxon>
        <taxon>Halobacteriales</taxon>
        <taxon>Natrialbaceae</taxon>
        <taxon>Natronorubrum</taxon>
    </lineage>
</organism>